<dbReference type="EMBL" id="FXXC01000001">
    <property type="protein sequence ID" value="SMR90849.1"/>
    <property type="molecule type" value="Genomic_DNA"/>
</dbReference>
<dbReference type="GeneID" id="31771566"/>
<dbReference type="Proteomes" id="UP000196803">
    <property type="component" value="Unassembled WGS sequence"/>
</dbReference>
<dbReference type="Pfam" id="PF02597">
    <property type="entry name" value="ThiS"/>
    <property type="match status" value="1"/>
</dbReference>
<dbReference type="SUPFAM" id="SSF54285">
    <property type="entry name" value="MoaD/ThiS"/>
    <property type="match status" value="1"/>
</dbReference>
<evidence type="ECO:0000313" key="1">
    <source>
        <dbReference type="EMBL" id="SMR90849.1"/>
    </source>
</evidence>
<evidence type="ECO:0000313" key="2">
    <source>
        <dbReference type="Proteomes" id="UP000196803"/>
    </source>
</evidence>
<name>A0ABY1S4P2_CALBS</name>
<dbReference type="InterPro" id="IPR003749">
    <property type="entry name" value="ThiS/MoaD-like"/>
</dbReference>
<comment type="caution">
    <text evidence="1">The sequence shown here is derived from an EMBL/GenBank/DDBJ whole genome shotgun (WGS) entry which is preliminary data.</text>
</comment>
<protein>
    <submittedName>
        <fullName evidence="1">Sulfur carrier protein</fullName>
    </submittedName>
</protein>
<dbReference type="InterPro" id="IPR012675">
    <property type="entry name" value="Beta-grasp_dom_sf"/>
</dbReference>
<dbReference type="Gene3D" id="3.10.20.30">
    <property type="match status" value="1"/>
</dbReference>
<dbReference type="RefSeq" id="WP_015906816.1">
    <property type="nucleotide sequence ID" value="NZ_FUZJ01000001.1"/>
</dbReference>
<reference evidence="1 2" key="1">
    <citation type="submission" date="2017-05" db="EMBL/GenBank/DDBJ databases">
        <authorList>
            <person name="Varghese N."/>
            <person name="Submissions S."/>
        </authorList>
    </citation>
    <scope>NUCLEOTIDE SEQUENCE [LARGE SCALE GENOMIC DNA]</scope>
    <source>
        <strain evidence="1 2">MACB1020</strain>
    </source>
</reference>
<dbReference type="InterPro" id="IPR016155">
    <property type="entry name" value="Mopterin_synth/thiamin_S_b"/>
</dbReference>
<gene>
    <name evidence="1" type="ORF">SAMN05216240_0063</name>
</gene>
<organism evidence="1 2">
    <name type="scientific">Caldicellulosiruptor bescii</name>
    <name type="common">Anaerocellum thermophilum</name>
    <dbReference type="NCBI Taxonomy" id="31899"/>
    <lineage>
        <taxon>Bacteria</taxon>
        <taxon>Bacillati</taxon>
        <taxon>Bacillota</taxon>
        <taxon>Bacillota incertae sedis</taxon>
        <taxon>Caldicellulosiruptorales</taxon>
        <taxon>Caldicellulosiruptoraceae</taxon>
        <taxon>Caldicellulosiruptor</taxon>
    </lineage>
</organism>
<sequence>MKIIFVGKNKEVEVKGPKTVINLAKELNITLEANVFIRNGEIVAPDDILNDEDTIEIISAVSGG</sequence>
<keyword evidence="2" id="KW-1185">Reference proteome</keyword>
<proteinExistence type="predicted"/>
<accession>A0ABY1S4P2</accession>